<name>A0AAQ3UP26_PASNO</name>
<dbReference type="AlphaFoldDB" id="A0AAQ3UP26"/>
<accession>A0AAQ3UP26</accession>
<evidence type="ECO:0000313" key="2">
    <source>
        <dbReference type="EMBL" id="WVZ94898.1"/>
    </source>
</evidence>
<proteinExistence type="predicted"/>
<keyword evidence="3" id="KW-1185">Reference proteome</keyword>
<evidence type="ECO:0000256" key="1">
    <source>
        <dbReference type="SAM" id="MobiDB-lite"/>
    </source>
</evidence>
<feature type="region of interest" description="Disordered" evidence="1">
    <location>
        <begin position="56"/>
        <end position="98"/>
    </location>
</feature>
<gene>
    <name evidence="2" type="ORF">U9M48_040728</name>
</gene>
<feature type="compositionally biased region" description="Basic and acidic residues" evidence="1">
    <location>
        <begin position="1"/>
        <end position="11"/>
    </location>
</feature>
<sequence length="151" mass="15953">MKIEAKGHYNRPDSPLCETGQSFRQSSSYPVTVSYIQVREHMPGGGARRQRRLTLARWPGDTGEAGDNTTALEDADDAAGEEVGGTGKDACGAGEDADDAGEEDGYFLDYSLAPQLGYSPEAIFLGFGYSGVSVFGIGGQGVFYPGTWVAV</sequence>
<protein>
    <submittedName>
        <fullName evidence="2">Uncharacterized protein</fullName>
    </submittedName>
</protein>
<dbReference type="EMBL" id="CP144753">
    <property type="protein sequence ID" value="WVZ94898.1"/>
    <property type="molecule type" value="Genomic_DNA"/>
</dbReference>
<dbReference type="Proteomes" id="UP001341281">
    <property type="component" value="Chromosome 09"/>
</dbReference>
<reference evidence="2 3" key="1">
    <citation type="submission" date="2024-02" db="EMBL/GenBank/DDBJ databases">
        <title>High-quality chromosome-scale genome assembly of Pensacola bahiagrass (Paspalum notatum Flugge var. saurae).</title>
        <authorList>
            <person name="Vega J.M."/>
            <person name="Podio M."/>
            <person name="Orjuela J."/>
            <person name="Siena L.A."/>
            <person name="Pessino S.C."/>
            <person name="Combes M.C."/>
            <person name="Mariac C."/>
            <person name="Albertini E."/>
            <person name="Pupilli F."/>
            <person name="Ortiz J.P.A."/>
            <person name="Leblanc O."/>
        </authorList>
    </citation>
    <scope>NUCLEOTIDE SEQUENCE [LARGE SCALE GENOMIC DNA]</scope>
    <source>
        <strain evidence="2">R1</strain>
        <tissue evidence="2">Leaf</tissue>
    </source>
</reference>
<feature type="region of interest" description="Disordered" evidence="1">
    <location>
        <begin position="1"/>
        <end position="23"/>
    </location>
</feature>
<evidence type="ECO:0000313" key="3">
    <source>
        <dbReference type="Proteomes" id="UP001341281"/>
    </source>
</evidence>
<organism evidence="2 3">
    <name type="scientific">Paspalum notatum var. saurae</name>
    <dbReference type="NCBI Taxonomy" id="547442"/>
    <lineage>
        <taxon>Eukaryota</taxon>
        <taxon>Viridiplantae</taxon>
        <taxon>Streptophyta</taxon>
        <taxon>Embryophyta</taxon>
        <taxon>Tracheophyta</taxon>
        <taxon>Spermatophyta</taxon>
        <taxon>Magnoliopsida</taxon>
        <taxon>Liliopsida</taxon>
        <taxon>Poales</taxon>
        <taxon>Poaceae</taxon>
        <taxon>PACMAD clade</taxon>
        <taxon>Panicoideae</taxon>
        <taxon>Andropogonodae</taxon>
        <taxon>Paspaleae</taxon>
        <taxon>Paspalinae</taxon>
        <taxon>Paspalum</taxon>
    </lineage>
</organism>